<dbReference type="GO" id="GO:0005737">
    <property type="term" value="C:cytoplasm"/>
    <property type="evidence" value="ECO:0007669"/>
    <property type="project" value="UniProtKB-SubCell"/>
</dbReference>
<protein>
    <recommendedName>
        <fullName evidence="8">Methylated-DNA--protein-cysteine methyltransferase</fullName>
        <ecNumber evidence="8">2.1.1.63</ecNumber>
    </recommendedName>
    <alternativeName>
        <fullName evidence="8">6-O-methylguanine-DNA methyltransferase</fullName>
        <shortName evidence="8">MGMT</shortName>
    </alternativeName>
    <alternativeName>
        <fullName evidence="8">O-6-methylguanine-DNA-alkyltransferase</fullName>
    </alternativeName>
</protein>
<dbReference type="PROSITE" id="PS00374">
    <property type="entry name" value="MGMT"/>
    <property type="match status" value="1"/>
</dbReference>
<dbReference type="Proteomes" id="UP000292373">
    <property type="component" value="Unassembled WGS sequence"/>
</dbReference>
<dbReference type="InterPro" id="IPR036388">
    <property type="entry name" value="WH-like_DNA-bd_sf"/>
</dbReference>
<evidence type="ECO:0000256" key="2">
    <source>
        <dbReference type="ARBA" id="ARBA00022490"/>
    </source>
</evidence>
<dbReference type="Gene3D" id="3.30.160.70">
    <property type="entry name" value="Methylated DNA-protein cysteine methyltransferase domain"/>
    <property type="match status" value="1"/>
</dbReference>
<evidence type="ECO:0000256" key="4">
    <source>
        <dbReference type="ARBA" id="ARBA00022679"/>
    </source>
</evidence>
<organism evidence="11 12">
    <name type="scientific">Propioniciclava sinopodophylli</name>
    <dbReference type="NCBI Taxonomy" id="1837344"/>
    <lineage>
        <taxon>Bacteria</taxon>
        <taxon>Bacillati</taxon>
        <taxon>Actinomycetota</taxon>
        <taxon>Actinomycetes</taxon>
        <taxon>Propionibacteriales</taxon>
        <taxon>Propionibacteriaceae</taxon>
        <taxon>Propioniciclava</taxon>
    </lineage>
</organism>
<keyword evidence="12" id="KW-1185">Reference proteome</keyword>
<comment type="similarity">
    <text evidence="8">Belongs to the MGMT family.</text>
</comment>
<dbReference type="Pfam" id="PF01035">
    <property type="entry name" value="DNA_binding_1"/>
    <property type="match status" value="1"/>
</dbReference>
<keyword evidence="3 8" id="KW-0489">Methyltransferase</keyword>
<keyword evidence="5 8" id="KW-0227">DNA damage</keyword>
<evidence type="ECO:0000256" key="3">
    <source>
        <dbReference type="ARBA" id="ARBA00022603"/>
    </source>
</evidence>
<dbReference type="Pfam" id="PF02870">
    <property type="entry name" value="Methyltransf_1N"/>
    <property type="match status" value="1"/>
</dbReference>
<dbReference type="AlphaFoldDB" id="A0A4Q9KEN6"/>
<dbReference type="FunFam" id="1.10.10.10:FF:000337">
    <property type="entry name" value="Methylated-DNA--protein-cysteine methyltransferase"/>
    <property type="match status" value="1"/>
</dbReference>
<dbReference type="InterPro" id="IPR008332">
    <property type="entry name" value="MethylG_MeTrfase_N"/>
</dbReference>
<dbReference type="InterPro" id="IPR001497">
    <property type="entry name" value="MethylDNA_cys_MeTrfase_AS"/>
</dbReference>
<evidence type="ECO:0000259" key="9">
    <source>
        <dbReference type="Pfam" id="PF01035"/>
    </source>
</evidence>
<dbReference type="SUPFAM" id="SSF53155">
    <property type="entry name" value="Methylated DNA-protein cysteine methyltransferase domain"/>
    <property type="match status" value="1"/>
</dbReference>
<evidence type="ECO:0000313" key="12">
    <source>
        <dbReference type="Proteomes" id="UP000292373"/>
    </source>
</evidence>
<feature type="domain" description="Methylguanine DNA methyltransferase ribonuclease-like" evidence="10">
    <location>
        <begin position="1"/>
        <end position="71"/>
    </location>
</feature>
<dbReference type="Gene3D" id="1.10.10.10">
    <property type="entry name" value="Winged helix-like DNA-binding domain superfamily/Winged helix DNA-binding domain"/>
    <property type="match status" value="1"/>
</dbReference>
<dbReference type="EMBL" id="SDMQ01000006">
    <property type="protein sequence ID" value="TBT85009.1"/>
    <property type="molecule type" value="Genomic_DNA"/>
</dbReference>
<evidence type="ECO:0000256" key="5">
    <source>
        <dbReference type="ARBA" id="ARBA00022763"/>
    </source>
</evidence>
<evidence type="ECO:0000256" key="6">
    <source>
        <dbReference type="ARBA" id="ARBA00023204"/>
    </source>
</evidence>
<dbReference type="EC" id="2.1.1.63" evidence="8"/>
<comment type="caution">
    <text evidence="11">The sequence shown here is derived from an EMBL/GenBank/DDBJ whole genome shotgun (WGS) entry which is preliminary data.</text>
</comment>
<dbReference type="PANTHER" id="PTHR10815:SF5">
    <property type="entry name" value="METHYLATED-DNA--PROTEIN-CYSTEINE METHYLTRANSFERASE"/>
    <property type="match status" value="1"/>
</dbReference>
<evidence type="ECO:0000313" key="11">
    <source>
        <dbReference type="EMBL" id="TBT85009.1"/>
    </source>
</evidence>
<keyword evidence="2 8" id="KW-0963">Cytoplasm</keyword>
<comment type="function">
    <text evidence="8">Involved in the cellular defense against the biological effects of O6-methylguanine (O6-MeG) and O4-methylthymine (O4-MeT) in DNA. Repairs the methylated nucleobase in DNA by stoichiometrically transferring the methyl group to a cysteine residue in the enzyme. This is a suicide reaction: the enzyme is irreversibly inactivated.</text>
</comment>
<sequence length="160" mass="17028">MKHRTIDSPVGTLTLVVDDAGTLCALYTDGQKYFPLPEALGERDDTVAADAVAQLAEYFAGERADFDVELAPRGTAFQQEVWDALRAIPAGETRSYGEVAAALGRPGASRAVGAATGRNPISIIVPCHRMVGASGAMTGYAGGVDRKRWLLDHERGVRQL</sequence>
<evidence type="ECO:0000259" key="10">
    <source>
        <dbReference type="Pfam" id="PF02870"/>
    </source>
</evidence>
<name>A0A4Q9KEN6_9ACTN</name>
<feature type="active site" description="Nucleophile; methyl group acceptor" evidence="8">
    <location>
        <position position="127"/>
    </location>
</feature>
<dbReference type="InterPro" id="IPR036631">
    <property type="entry name" value="MGMT_N_sf"/>
</dbReference>
<evidence type="ECO:0000256" key="8">
    <source>
        <dbReference type="HAMAP-Rule" id="MF_00772"/>
    </source>
</evidence>
<reference evidence="11 12" key="1">
    <citation type="submission" date="2019-01" db="EMBL/GenBank/DDBJ databases">
        <title>Lactibacter flavus gen. nov., sp. nov., a novel bacterium of the family Propionibacteriaceae isolated from raw milk and dairy products.</title>
        <authorList>
            <person name="Huptas C."/>
            <person name="Wenning M."/>
            <person name="Breitenwieser F."/>
            <person name="Doll E."/>
            <person name="Von Neubeck M."/>
            <person name="Busse H.-J."/>
            <person name="Scherer S."/>
        </authorList>
    </citation>
    <scope>NUCLEOTIDE SEQUENCE [LARGE SCALE GENOMIC DNA]</scope>
    <source>
        <strain evidence="11 12">KCTC 33808</strain>
    </source>
</reference>
<feature type="domain" description="Methylated-DNA-[protein]-cysteine S-methyltransferase DNA binding" evidence="9">
    <location>
        <begin position="76"/>
        <end position="155"/>
    </location>
</feature>
<dbReference type="InterPro" id="IPR023546">
    <property type="entry name" value="MGMT"/>
</dbReference>
<evidence type="ECO:0000256" key="7">
    <source>
        <dbReference type="ARBA" id="ARBA00049348"/>
    </source>
</evidence>
<dbReference type="OrthoDB" id="9802228at2"/>
<dbReference type="GO" id="GO:0032259">
    <property type="term" value="P:methylation"/>
    <property type="evidence" value="ECO:0007669"/>
    <property type="project" value="UniProtKB-KW"/>
</dbReference>
<dbReference type="CDD" id="cd06445">
    <property type="entry name" value="ATase"/>
    <property type="match status" value="1"/>
</dbReference>
<comment type="catalytic activity">
    <reaction evidence="1 8">
        <text>a 4-O-methyl-thymidine in DNA + L-cysteinyl-[protein] = a thymidine in DNA + S-methyl-L-cysteinyl-[protein]</text>
        <dbReference type="Rhea" id="RHEA:53428"/>
        <dbReference type="Rhea" id="RHEA-COMP:10131"/>
        <dbReference type="Rhea" id="RHEA-COMP:10132"/>
        <dbReference type="Rhea" id="RHEA-COMP:13555"/>
        <dbReference type="Rhea" id="RHEA-COMP:13556"/>
        <dbReference type="ChEBI" id="CHEBI:29950"/>
        <dbReference type="ChEBI" id="CHEBI:82612"/>
        <dbReference type="ChEBI" id="CHEBI:137386"/>
        <dbReference type="ChEBI" id="CHEBI:137387"/>
        <dbReference type="EC" id="2.1.1.63"/>
    </reaction>
</comment>
<comment type="subcellular location">
    <subcellularLocation>
        <location evidence="8">Cytoplasm</location>
    </subcellularLocation>
</comment>
<gene>
    <name evidence="11" type="ORF">ET989_07505</name>
</gene>
<dbReference type="HAMAP" id="MF_00772">
    <property type="entry name" value="OGT"/>
    <property type="match status" value="1"/>
</dbReference>
<accession>A0A4Q9KEN6</accession>
<keyword evidence="6 8" id="KW-0234">DNA repair</keyword>
<dbReference type="GO" id="GO:0003908">
    <property type="term" value="F:methylated-DNA-[protein]-cysteine S-methyltransferase activity"/>
    <property type="evidence" value="ECO:0007669"/>
    <property type="project" value="UniProtKB-UniRule"/>
</dbReference>
<proteinExistence type="inferred from homology"/>
<dbReference type="NCBIfam" id="TIGR00589">
    <property type="entry name" value="ogt"/>
    <property type="match status" value="1"/>
</dbReference>
<dbReference type="GO" id="GO:0006307">
    <property type="term" value="P:DNA alkylation repair"/>
    <property type="evidence" value="ECO:0007669"/>
    <property type="project" value="UniProtKB-UniRule"/>
</dbReference>
<evidence type="ECO:0000256" key="1">
    <source>
        <dbReference type="ARBA" id="ARBA00001286"/>
    </source>
</evidence>
<comment type="miscellaneous">
    <text evidence="8">This enzyme catalyzes only one turnover and therefore is not strictly catalytic. According to one definition, an enzyme is a biocatalyst that acts repeatedly and over many reaction cycles.</text>
</comment>
<dbReference type="SUPFAM" id="SSF46767">
    <property type="entry name" value="Methylated DNA-protein cysteine methyltransferase, C-terminal domain"/>
    <property type="match status" value="1"/>
</dbReference>
<dbReference type="PANTHER" id="PTHR10815">
    <property type="entry name" value="METHYLATED-DNA--PROTEIN-CYSTEINE METHYLTRANSFERASE"/>
    <property type="match status" value="1"/>
</dbReference>
<comment type="catalytic activity">
    <reaction evidence="7 8">
        <text>a 6-O-methyl-2'-deoxyguanosine in DNA + L-cysteinyl-[protein] = S-methyl-L-cysteinyl-[protein] + a 2'-deoxyguanosine in DNA</text>
        <dbReference type="Rhea" id="RHEA:24000"/>
        <dbReference type="Rhea" id="RHEA-COMP:10131"/>
        <dbReference type="Rhea" id="RHEA-COMP:10132"/>
        <dbReference type="Rhea" id="RHEA-COMP:11367"/>
        <dbReference type="Rhea" id="RHEA-COMP:11368"/>
        <dbReference type="ChEBI" id="CHEBI:29950"/>
        <dbReference type="ChEBI" id="CHEBI:82612"/>
        <dbReference type="ChEBI" id="CHEBI:85445"/>
        <dbReference type="ChEBI" id="CHEBI:85448"/>
        <dbReference type="EC" id="2.1.1.63"/>
    </reaction>
</comment>
<keyword evidence="4 8" id="KW-0808">Transferase</keyword>
<dbReference type="InterPro" id="IPR014048">
    <property type="entry name" value="MethylDNA_cys_MeTrfase_DNA-bd"/>
</dbReference>
<dbReference type="RefSeq" id="WP_131167922.1">
    <property type="nucleotide sequence ID" value="NZ_SDMQ01000006.1"/>
</dbReference>
<dbReference type="InterPro" id="IPR036217">
    <property type="entry name" value="MethylDNA_cys_MeTrfase_DNAb"/>
</dbReference>